<dbReference type="EMBL" id="PZJX01000039">
    <property type="protein sequence ID" value="PTE08491.1"/>
    <property type="molecule type" value="Genomic_DNA"/>
</dbReference>
<reference evidence="1 2" key="1">
    <citation type="submission" date="2018-03" db="EMBL/GenBank/DDBJ databases">
        <title>Genome sequence of the symbiotic type strain Mesorhizobium helmanticense CSLC115NT isolated from Lotus corniculatus nodules.</title>
        <authorList>
            <person name="Sannazzaro A.I."/>
            <person name="Torres Tejerizo G.A."/>
            <person name="Dip D."/>
            <person name="Caballero M."/>
            <person name="Pistorio M."/>
            <person name="Estrella M.J."/>
        </authorList>
    </citation>
    <scope>NUCLEOTIDE SEQUENCE [LARGE SCALE GENOMIC DNA]</scope>
    <source>
        <strain evidence="1 2">CSLC115N</strain>
    </source>
</reference>
<dbReference type="OrthoDB" id="8098380at2"/>
<keyword evidence="2" id="KW-1185">Reference proteome</keyword>
<comment type="caution">
    <text evidence="1">The sequence shown here is derived from an EMBL/GenBank/DDBJ whole genome shotgun (WGS) entry which is preliminary data.</text>
</comment>
<accession>A0A2T4IS53</accession>
<evidence type="ECO:0000313" key="2">
    <source>
        <dbReference type="Proteomes" id="UP000240259"/>
    </source>
</evidence>
<dbReference type="RefSeq" id="WP_107651036.1">
    <property type="nucleotide sequence ID" value="NZ_PZJX01000039.1"/>
</dbReference>
<sequence>MQDDTSPDAFISALDLDILRNAFRSSVAEGLIGESHWIQHAKDLVRELTGRVDADETIISKIIGR</sequence>
<evidence type="ECO:0000313" key="1">
    <source>
        <dbReference type="EMBL" id="PTE08491.1"/>
    </source>
</evidence>
<gene>
    <name evidence="1" type="ORF">C9427_21215</name>
</gene>
<proteinExistence type="predicted"/>
<dbReference type="Proteomes" id="UP000240259">
    <property type="component" value="Unassembled WGS sequence"/>
</dbReference>
<name>A0A2T4IS53_9HYPH</name>
<organism evidence="1 2">
    <name type="scientific">Mesorhizobium helmanticense</name>
    <dbReference type="NCBI Taxonomy" id="1776423"/>
    <lineage>
        <taxon>Bacteria</taxon>
        <taxon>Pseudomonadati</taxon>
        <taxon>Pseudomonadota</taxon>
        <taxon>Alphaproteobacteria</taxon>
        <taxon>Hyphomicrobiales</taxon>
        <taxon>Phyllobacteriaceae</taxon>
        <taxon>Mesorhizobium</taxon>
    </lineage>
</organism>
<protein>
    <submittedName>
        <fullName evidence="1">Uncharacterized protein</fullName>
    </submittedName>
</protein>
<dbReference type="AlphaFoldDB" id="A0A2T4IS53"/>